<proteinExistence type="predicted"/>
<name>A0A8X6JGQ5_9ARAC</name>
<comment type="caution">
    <text evidence="2">The sequence shown here is derived from an EMBL/GenBank/DDBJ whole genome shotgun (WGS) entry which is preliminary data.</text>
</comment>
<dbReference type="InterPro" id="IPR043502">
    <property type="entry name" value="DNA/RNA_pol_sf"/>
</dbReference>
<dbReference type="Pfam" id="PF00078">
    <property type="entry name" value="RVT_1"/>
    <property type="match status" value="1"/>
</dbReference>
<dbReference type="OrthoDB" id="6501261at2759"/>
<dbReference type="PROSITE" id="PS50878">
    <property type="entry name" value="RT_POL"/>
    <property type="match status" value="1"/>
</dbReference>
<dbReference type="EMBL" id="BMAV01027960">
    <property type="protein sequence ID" value="GFS63846.1"/>
    <property type="molecule type" value="Genomic_DNA"/>
</dbReference>
<dbReference type="SUPFAM" id="SSF56672">
    <property type="entry name" value="DNA/RNA polymerases"/>
    <property type="match status" value="1"/>
</dbReference>
<dbReference type="Proteomes" id="UP000886998">
    <property type="component" value="Unassembled WGS sequence"/>
</dbReference>
<keyword evidence="4" id="KW-1185">Reference proteome</keyword>
<reference evidence="2" key="1">
    <citation type="submission" date="2020-08" db="EMBL/GenBank/DDBJ databases">
        <title>Multicomponent nature underlies the extraordinary mechanical properties of spider dragline silk.</title>
        <authorList>
            <person name="Kono N."/>
            <person name="Nakamura H."/>
            <person name="Mori M."/>
            <person name="Yoshida Y."/>
            <person name="Ohtoshi R."/>
            <person name="Malay A.D."/>
            <person name="Moran D.A.P."/>
            <person name="Tomita M."/>
            <person name="Numata K."/>
            <person name="Arakawa K."/>
        </authorList>
    </citation>
    <scope>NUCLEOTIDE SEQUENCE</scope>
</reference>
<organism evidence="2 4">
    <name type="scientific">Trichonephila inaurata madagascariensis</name>
    <dbReference type="NCBI Taxonomy" id="2747483"/>
    <lineage>
        <taxon>Eukaryota</taxon>
        <taxon>Metazoa</taxon>
        <taxon>Ecdysozoa</taxon>
        <taxon>Arthropoda</taxon>
        <taxon>Chelicerata</taxon>
        <taxon>Arachnida</taxon>
        <taxon>Araneae</taxon>
        <taxon>Araneomorphae</taxon>
        <taxon>Entelegynae</taxon>
        <taxon>Araneoidea</taxon>
        <taxon>Nephilidae</taxon>
        <taxon>Trichonephila</taxon>
        <taxon>Trichonephila inaurata</taxon>
    </lineage>
</organism>
<dbReference type="EMBL" id="BMAV01023964">
    <property type="protein sequence ID" value="GFS29003.1"/>
    <property type="molecule type" value="Genomic_DNA"/>
</dbReference>
<sequence length="94" mass="10650">MNLKRKVVKILLLVKTFQVPFTGTEQRQTRQGLPEGAVLSPILFNLMYNDLIELIPKSAPGVNILLFADDRICHFWLGGWASVGFTRPLDLVLR</sequence>
<evidence type="ECO:0000313" key="2">
    <source>
        <dbReference type="EMBL" id="GFS29003.1"/>
    </source>
</evidence>
<dbReference type="GO" id="GO:0071897">
    <property type="term" value="P:DNA biosynthetic process"/>
    <property type="evidence" value="ECO:0007669"/>
    <property type="project" value="UniProtKB-ARBA"/>
</dbReference>
<dbReference type="AlphaFoldDB" id="A0A8X6JGQ5"/>
<evidence type="ECO:0000313" key="4">
    <source>
        <dbReference type="Proteomes" id="UP000886998"/>
    </source>
</evidence>
<evidence type="ECO:0000313" key="3">
    <source>
        <dbReference type="EMBL" id="GFS63846.1"/>
    </source>
</evidence>
<feature type="domain" description="Reverse transcriptase" evidence="1">
    <location>
        <begin position="1"/>
        <end position="94"/>
    </location>
</feature>
<gene>
    <name evidence="2" type="ORF">TNIN_398571</name>
    <name evidence="3" type="ORF">TNIN_60391</name>
</gene>
<evidence type="ECO:0000259" key="1">
    <source>
        <dbReference type="PROSITE" id="PS50878"/>
    </source>
</evidence>
<protein>
    <recommendedName>
        <fullName evidence="1">Reverse transcriptase domain-containing protein</fullName>
    </recommendedName>
</protein>
<accession>A0A8X6JGQ5</accession>
<dbReference type="InterPro" id="IPR000477">
    <property type="entry name" value="RT_dom"/>
</dbReference>